<evidence type="ECO:0000256" key="1">
    <source>
        <dbReference type="SAM" id="Phobius"/>
    </source>
</evidence>
<dbReference type="PANTHER" id="PTHR36435:SF1">
    <property type="entry name" value="CAAX AMINO TERMINAL PROTEASE FAMILY PROTEIN"/>
    <property type="match status" value="1"/>
</dbReference>
<gene>
    <name evidence="3" type="ordered locus">AXY_21750</name>
</gene>
<dbReference type="AlphaFoldDB" id="K0J4P3"/>
<keyword evidence="4" id="KW-1185">Reference proteome</keyword>
<dbReference type="KEGG" id="axl:AXY_21750"/>
<protein>
    <recommendedName>
        <fullName evidence="2">CAAX prenyl protease 2/Lysostaphin resistance protein A-like domain-containing protein</fullName>
    </recommendedName>
</protein>
<dbReference type="HOGENOM" id="CLU_079560_1_0_9"/>
<dbReference type="Proteomes" id="UP000006294">
    <property type="component" value="Chromosome"/>
</dbReference>
<evidence type="ECO:0000313" key="3">
    <source>
        <dbReference type="EMBL" id="BAM48307.1"/>
    </source>
</evidence>
<feature type="transmembrane region" description="Helical" evidence="1">
    <location>
        <begin position="154"/>
        <end position="175"/>
    </location>
</feature>
<dbReference type="GO" id="GO:0004175">
    <property type="term" value="F:endopeptidase activity"/>
    <property type="evidence" value="ECO:0007669"/>
    <property type="project" value="UniProtKB-ARBA"/>
</dbReference>
<dbReference type="GO" id="GO:0080120">
    <property type="term" value="P:CAAX-box protein maturation"/>
    <property type="evidence" value="ECO:0007669"/>
    <property type="project" value="UniProtKB-ARBA"/>
</dbReference>
<dbReference type="OrthoDB" id="9782250at2"/>
<dbReference type="EMBL" id="AP012050">
    <property type="protein sequence ID" value="BAM48307.1"/>
    <property type="molecule type" value="Genomic_DNA"/>
</dbReference>
<keyword evidence="1" id="KW-0472">Membrane</keyword>
<dbReference type="InterPro" id="IPR052710">
    <property type="entry name" value="CAAX_protease"/>
</dbReference>
<dbReference type="STRING" id="698758.AXY_21750"/>
<dbReference type="eggNOG" id="COG1266">
    <property type="taxonomic scope" value="Bacteria"/>
</dbReference>
<accession>K0J4P3</accession>
<dbReference type="RefSeq" id="WP_015010890.1">
    <property type="nucleotide sequence ID" value="NC_018704.1"/>
</dbReference>
<feature type="transmembrane region" description="Helical" evidence="1">
    <location>
        <begin position="115"/>
        <end position="134"/>
    </location>
</feature>
<evidence type="ECO:0000259" key="2">
    <source>
        <dbReference type="Pfam" id="PF02517"/>
    </source>
</evidence>
<name>K0J4P3_AMPXN</name>
<feature type="transmembrane region" description="Helical" evidence="1">
    <location>
        <begin position="38"/>
        <end position="60"/>
    </location>
</feature>
<reference evidence="3 4" key="1">
    <citation type="submission" date="2011-01" db="EMBL/GenBank/DDBJ databases">
        <title>Whole genome sequence of Amphibacillus xylinus NBRC 15112.</title>
        <authorList>
            <person name="Nakazawa H."/>
            <person name="Katano Y."/>
            <person name="Nakamura S."/>
            <person name="Sasagawa M."/>
            <person name="Fukada J."/>
            <person name="Arai T."/>
            <person name="Sasakura N."/>
            <person name="Mochizuki D."/>
            <person name="Hosoyama A."/>
            <person name="Harada K."/>
            <person name="Horikawa H."/>
            <person name="Kato Y."/>
            <person name="Harada T."/>
            <person name="Sasaki K."/>
            <person name="Sekiguchi M."/>
            <person name="Hodoyama M."/>
            <person name="Nishiko R."/>
            <person name="Narita H."/>
            <person name="Hanamaki A."/>
            <person name="Hata C."/>
            <person name="Konno Y."/>
            <person name="Niimura Y."/>
            <person name="Yamazaki S."/>
            <person name="Fujita N."/>
        </authorList>
    </citation>
    <scope>NUCLEOTIDE SEQUENCE [LARGE SCALE GENOMIC DNA]</scope>
    <source>
        <strain evidence="4">ATCC 51415 / DSM 6626 / JCM 7361 / LMG 17667 / NBRC 15112 / Ep01</strain>
    </source>
</reference>
<feature type="domain" description="CAAX prenyl protease 2/Lysostaphin resistance protein A-like" evidence="2">
    <location>
        <begin position="160"/>
        <end position="246"/>
    </location>
</feature>
<organism evidence="3 4">
    <name type="scientific">Amphibacillus xylanus (strain ATCC 51415 / DSM 6626 / JCM 7361 / LMG 17667 / NBRC 15112 / Ep01)</name>
    <dbReference type="NCBI Taxonomy" id="698758"/>
    <lineage>
        <taxon>Bacteria</taxon>
        <taxon>Bacillati</taxon>
        <taxon>Bacillota</taxon>
        <taxon>Bacilli</taxon>
        <taxon>Bacillales</taxon>
        <taxon>Bacillaceae</taxon>
        <taxon>Amphibacillus</taxon>
    </lineage>
</organism>
<dbReference type="Pfam" id="PF02517">
    <property type="entry name" value="Rce1-like"/>
    <property type="match status" value="1"/>
</dbReference>
<keyword evidence="1" id="KW-1133">Transmembrane helix</keyword>
<feature type="transmembrane region" description="Helical" evidence="1">
    <location>
        <begin position="235"/>
        <end position="256"/>
    </location>
</feature>
<evidence type="ECO:0000313" key="4">
    <source>
        <dbReference type="Proteomes" id="UP000006294"/>
    </source>
</evidence>
<feature type="transmembrane region" description="Helical" evidence="1">
    <location>
        <begin position="187"/>
        <end position="205"/>
    </location>
</feature>
<proteinExistence type="predicted"/>
<feature type="transmembrane region" description="Helical" evidence="1">
    <location>
        <begin position="72"/>
        <end position="94"/>
    </location>
</feature>
<sequence length="258" mass="29295">MKKGFDFSENEIIKGINQDQEVQLKLHNNEMTWGKFSLFFFMYIAIMVGVTIFASVISIITERVFNIDLLSYIQQIQYSALMELLVFILTLLALKHVREFLKGKYNFQALKKWQTYVYLVVAYVVVYTAQYLIIHKLEWEQGGSQVGLFGLDEISLNTINVLLLIVAFVVIAPITEEVIFRGLILGFLREKIGIIPAILISSLLFGLGHPGHHLSTTIMGLTFGLLYYRTKSIAVPIVFHMIWNAFATYGILSLVASG</sequence>
<dbReference type="InterPro" id="IPR003675">
    <property type="entry name" value="Rce1/LyrA-like_dom"/>
</dbReference>
<keyword evidence="1" id="KW-0812">Transmembrane</keyword>
<dbReference type="PANTHER" id="PTHR36435">
    <property type="entry name" value="SLR1288 PROTEIN"/>
    <property type="match status" value="1"/>
</dbReference>